<proteinExistence type="predicted"/>
<sequence length="131" mass="15355">MESASLLEKGRGDTLNLDTTDREEERIVVVVVMELAKDRDDQEMMLKKRNEELEKALRESKWREEKMISELQRTWERLRVAEEAEERLCSQLGELEAEAVNQARAYHSRILSLMNDLSQAHNLLHLHPVTN</sequence>
<name>A0A5N5K151_9ROSI</name>
<reference evidence="3" key="1">
    <citation type="journal article" date="2019" name="Gigascience">
        <title>De novo genome assembly of the endangered Acer yangbiense, a plant species with extremely small populations endemic to Yunnan Province, China.</title>
        <authorList>
            <person name="Yang J."/>
            <person name="Wariss H.M."/>
            <person name="Tao L."/>
            <person name="Zhang R."/>
            <person name="Yun Q."/>
            <person name="Hollingsworth P."/>
            <person name="Dao Z."/>
            <person name="Luo G."/>
            <person name="Guo H."/>
            <person name="Ma Y."/>
            <person name="Sun W."/>
        </authorList>
    </citation>
    <scope>NUCLEOTIDE SEQUENCE [LARGE SCALE GENOMIC DNA]</scope>
    <source>
        <strain evidence="3">cv. br00</strain>
    </source>
</reference>
<dbReference type="GO" id="GO:0098869">
    <property type="term" value="P:cellular oxidant detoxification"/>
    <property type="evidence" value="ECO:0007669"/>
    <property type="project" value="InterPro"/>
</dbReference>
<evidence type="ECO:0000313" key="2">
    <source>
        <dbReference type="EMBL" id="KAB5524014.1"/>
    </source>
</evidence>
<dbReference type="EMBL" id="VDCV01000015">
    <property type="protein sequence ID" value="KAB5524014.1"/>
    <property type="molecule type" value="Genomic_DNA"/>
</dbReference>
<dbReference type="Pfam" id="PF24980">
    <property type="entry name" value="LSU"/>
    <property type="match status" value="1"/>
</dbReference>
<dbReference type="Proteomes" id="UP000326939">
    <property type="component" value="Chromosome 15"/>
</dbReference>
<gene>
    <name evidence="2" type="ORF">DKX38_021763</name>
</gene>
<accession>A0A5N5K151</accession>
<comment type="caution">
    <text evidence="2">The sequence shown here is derived from an EMBL/GenBank/DDBJ whole genome shotgun (WGS) entry which is preliminary data.</text>
</comment>
<dbReference type="PANTHER" id="PTHR34283">
    <property type="entry name" value="PROTEIN RESPONSE TO LOW SULFUR 1"/>
    <property type="match status" value="1"/>
</dbReference>
<organism evidence="2 3">
    <name type="scientific">Salix brachista</name>
    <dbReference type="NCBI Taxonomy" id="2182728"/>
    <lineage>
        <taxon>Eukaryota</taxon>
        <taxon>Viridiplantae</taxon>
        <taxon>Streptophyta</taxon>
        <taxon>Embryophyta</taxon>
        <taxon>Tracheophyta</taxon>
        <taxon>Spermatophyta</taxon>
        <taxon>Magnoliopsida</taxon>
        <taxon>eudicotyledons</taxon>
        <taxon>Gunneridae</taxon>
        <taxon>Pentapetalae</taxon>
        <taxon>rosids</taxon>
        <taxon>fabids</taxon>
        <taxon>Malpighiales</taxon>
        <taxon>Salicaceae</taxon>
        <taxon>Saliceae</taxon>
        <taxon>Salix</taxon>
    </lineage>
</organism>
<keyword evidence="1" id="KW-0175">Coiled coil</keyword>
<keyword evidence="3" id="KW-1185">Reference proteome</keyword>
<evidence type="ECO:0000313" key="3">
    <source>
        <dbReference type="Proteomes" id="UP000326939"/>
    </source>
</evidence>
<dbReference type="PANTHER" id="PTHR34283:SF1">
    <property type="entry name" value="PROTEIN RESPONSE TO LOW SULFUR 1"/>
    <property type="match status" value="1"/>
</dbReference>
<dbReference type="AlphaFoldDB" id="A0A5N5K151"/>
<protein>
    <submittedName>
        <fullName evidence="2">Uncharacterized protein</fullName>
    </submittedName>
</protein>
<dbReference type="InterPro" id="IPR039282">
    <property type="entry name" value="LSU"/>
</dbReference>
<feature type="coiled-coil region" evidence="1">
    <location>
        <begin position="39"/>
        <end position="98"/>
    </location>
</feature>
<evidence type="ECO:0000256" key="1">
    <source>
        <dbReference type="SAM" id="Coils"/>
    </source>
</evidence>